<sequence>MASVDRSFYRYQWNAPISKAYGLLLRFPFPCVMMVYGRVTLPSRALTPSIQFNKEVHRMKGILYLVLLVLMLC</sequence>
<evidence type="ECO:0000313" key="2">
    <source>
        <dbReference type="EMBL" id="CAB4316576.1"/>
    </source>
</evidence>
<gene>
    <name evidence="1" type="ORF">CURHAP_LOCUS42890</name>
    <name evidence="2" type="ORF">ORAREDHAP_LOCUS42405</name>
</gene>
<dbReference type="Proteomes" id="UP000507222">
    <property type="component" value="Unassembled WGS sequence"/>
</dbReference>
<dbReference type="EMBL" id="CAEKKB010000007">
    <property type="protein sequence ID" value="CAB4316576.1"/>
    <property type="molecule type" value="Genomic_DNA"/>
</dbReference>
<protein>
    <submittedName>
        <fullName evidence="1">Uncharacterized protein</fullName>
    </submittedName>
</protein>
<reference evidence="1 3" key="2">
    <citation type="submission" date="2020-05" db="EMBL/GenBank/DDBJ databases">
        <authorList>
            <person name="Campoy J."/>
            <person name="Schneeberger K."/>
            <person name="Spophaly S."/>
        </authorList>
    </citation>
    <scope>NUCLEOTIDE SEQUENCE [LARGE SCALE GENOMIC DNA]</scope>
    <source>
        <strain evidence="1">PruArmRojPasFocal</strain>
    </source>
</reference>
<evidence type="ECO:0000313" key="4">
    <source>
        <dbReference type="Proteomes" id="UP000507245"/>
    </source>
</evidence>
<accession>A0A6J5VD62</accession>
<dbReference type="AlphaFoldDB" id="A0A6J5VD62"/>
<organism evidence="1 3">
    <name type="scientific">Prunus armeniaca</name>
    <name type="common">Apricot</name>
    <name type="synonym">Armeniaca vulgaris</name>
    <dbReference type="NCBI Taxonomy" id="36596"/>
    <lineage>
        <taxon>Eukaryota</taxon>
        <taxon>Viridiplantae</taxon>
        <taxon>Streptophyta</taxon>
        <taxon>Embryophyta</taxon>
        <taxon>Tracheophyta</taxon>
        <taxon>Spermatophyta</taxon>
        <taxon>Magnoliopsida</taxon>
        <taxon>eudicotyledons</taxon>
        <taxon>Gunneridae</taxon>
        <taxon>Pentapetalae</taxon>
        <taxon>rosids</taxon>
        <taxon>fabids</taxon>
        <taxon>Rosales</taxon>
        <taxon>Rosaceae</taxon>
        <taxon>Amygdaloideae</taxon>
        <taxon>Amygdaleae</taxon>
        <taxon>Prunus</taxon>
    </lineage>
</organism>
<proteinExistence type="predicted"/>
<evidence type="ECO:0000313" key="1">
    <source>
        <dbReference type="EMBL" id="CAB4286142.1"/>
    </source>
</evidence>
<dbReference type="EMBL" id="CAEKDK010000007">
    <property type="protein sequence ID" value="CAB4286142.1"/>
    <property type="molecule type" value="Genomic_DNA"/>
</dbReference>
<reference evidence="4" key="1">
    <citation type="journal article" date="2020" name="Genome Biol.">
        <title>Gamete binning: chromosome-level and haplotype-resolved genome assembly enabled by high-throughput single-cell sequencing of gamete genomes.</title>
        <authorList>
            <person name="Campoy J.A."/>
            <person name="Sun H."/>
            <person name="Goel M."/>
            <person name="Jiao W.-B."/>
            <person name="Folz-Donahue K."/>
            <person name="Wang N."/>
            <person name="Rubio M."/>
            <person name="Liu C."/>
            <person name="Kukat C."/>
            <person name="Ruiz D."/>
            <person name="Huettel B."/>
            <person name="Schneeberger K."/>
        </authorList>
    </citation>
    <scope>NUCLEOTIDE SEQUENCE [LARGE SCALE GENOMIC DNA]</scope>
    <source>
        <strain evidence="4">cv. Rojo Pasion</strain>
    </source>
</reference>
<name>A0A6J5VD62_PRUAR</name>
<evidence type="ECO:0000313" key="3">
    <source>
        <dbReference type="Proteomes" id="UP000507222"/>
    </source>
</evidence>
<keyword evidence="4" id="KW-1185">Reference proteome</keyword>
<dbReference type="Proteomes" id="UP000507245">
    <property type="component" value="Unassembled WGS sequence"/>
</dbReference>